<dbReference type="PANTHER" id="PTHR42794">
    <property type="entry name" value="HEMIN IMPORT ATP-BINDING PROTEIN HMUV"/>
    <property type="match status" value="1"/>
</dbReference>
<dbReference type="Pfam" id="PF00005">
    <property type="entry name" value="ABC_tran"/>
    <property type="match status" value="1"/>
</dbReference>
<dbReference type="GO" id="GO:0016887">
    <property type="term" value="F:ATP hydrolysis activity"/>
    <property type="evidence" value="ECO:0007669"/>
    <property type="project" value="InterPro"/>
</dbReference>
<keyword evidence="3" id="KW-0067">ATP-binding</keyword>
<evidence type="ECO:0000256" key="1">
    <source>
        <dbReference type="ARBA" id="ARBA00022448"/>
    </source>
</evidence>
<dbReference type="InterPro" id="IPR003593">
    <property type="entry name" value="AAA+_ATPase"/>
</dbReference>
<dbReference type="KEGG" id="tgy:X802_05345"/>
<dbReference type="CDD" id="cd03214">
    <property type="entry name" value="ABC_Iron-Siderophores_B12_Hemin"/>
    <property type="match status" value="1"/>
</dbReference>
<dbReference type="FunFam" id="3.40.50.300:FF:000134">
    <property type="entry name" value="Iron-enterobactin ABC transporter ATP-binding protein"/>
    <property type="match status" value="1"/>
</dbReference>
<reference evidence="5 6" key="1">
    <citation type="submission" date="2014-01" db="EMBL/GenBank/DDBJ databases">
        <title>Genome sequencing of Thermococcus guaymasensis.</title>
        <authorList>
            <person name="Zhang X."/>
            <person name="Alvare G."/>
            <person name="Fristensky B."/>
            <person name="Chen L."/>
            <person name="Suen T."/>
            <person name="Chen Q."/>
            <person name="Ma K."/>
        </authorList>
    </citation>
    <scope>NUCLEOTIDE SEQUENCE [LARGE SCALE GENOMIC DNA]</scope>
    <source>
        <strain evidence="5 6">DSM 11113</strain>
    </source>
</reference>
<evidence type="ECO:0000256" key="3">
    <source>
        <dbReference type="ARBA" id="ARBA00022840"/>
    </source>
</evidence>
<dbReference type="InterPro" id="IPR003439">
    <property type="entry name" value="ABC_transporter-like_ATP-bd"/>
</dbReference>
<gene>
    <name evidence="5" type="ORF">X802_05345</name>
</gene>
<keyword evidence="2" id="KW-0547">Nucleotide-binding</keyword>
<dbReference type="OrthoDB" id="24644at2157"/>
<dbReference type="PATRIC" id="fig|1432656.3.peg.1041"/>
<dbReference type="SUPFAM" id="SSF52540">
    <property type="entry name" value="P-loop containing nucleoside triphosphate hydrolases"/>
    <property type="match status" value="1"/>
</dbReference>
<proteinExistence type="predicted"/>
<keyword evidence="6" id="KW-1185">Reference proteome</keyword>
<sequence length="239" mass="26480">MILKVNVSFSYGDREVLRDVSFEACRGRLLAIIGPNGAGKSTLLKCIAGILRPRGEVRLDGIDLLNLGPKERARFVSYVPQASVPEFNFTIEEFVEMGTYFTGGSVRDALQKVGFWERRSESVLSLSGGEYQLVLLARALAQGGKVLLLDEPTSHLDINHALMIMELLKELKEEKIVVAVLHDLNLALRYADNLLILKNGEKFWEGSVGRLSPKILEEVYGVKVEFVRGKFGTAVLSSL</sequence>
<dbReference type="STRING" id="1432656.X802_05345"/>
<evidence type="ECO:0000313" key="6">
    <source>
        <dbReference type="Proteomes" id="UP000062043"/>
    </source>
</evidence>
<protein>
    <submittedName>
        <fullName evidence="5">Iron ABC transporter permease</fullName>
    </submittedName>
</protein>
<evidence type="ECO:0000256" key="2">
    <source>
        <dbReference type="ARBA" id="ARBA00022741"/>
    </source>
</evidence>
<dbReference type="AlphaFoldDB" id="A0A0X1KK81"/>
<dbReference type="Gene3D" id="3.40.50.300">
    <property type="entry name" value="P-loop containing nucleotide triphosphate hydrolases"/>
    <property type="match status" value="1"/>
</dbReference>
<evidence type="ECO:0000259" key="4">
    <source>
        <dbReference type="PROSITE" id="PS50893"/>
    </source>
</evidence>
<dbReference type="GeneID" id="27135079"/>
<dbReference type="InterPro" id="IPR027417">
    <property type="entry name" value="P-loop_NTPase"/>
</dbReference>
<dbReference type="SMART" id="SM00382">
    <property type="entry name" value="AAA"/>
    <property type="match status" value="1"/>
</dbReference>
<dbReference type="PROSITE" id="PS50893">
    <property type="entry name" value="ABC_TRANSPORTER_2"/>
    <property type="match status" value="1"/>
</dbReference>
<dbReference type="PANTHER" id="PTHR42794:SF2">
    <property type="entry name" value="ABC TRANSPORTER ATP-BINDING PROTEIN"/>
    <property type="match status" value="1"/>
</dbReference>
<keyword evidence="1" id="KW-0813">Transport</keyword>
<name>A0A0X1KK81_9EURY</name>
<accession>A0A0X1KK81</accession>
<feature type="domain" description="ABC transporter" evidence="4">
    <location>
        <begin position="2"/>
        <end position="224"/>
    </location>
</feature>
<dbReference type="RefSeq" id="WP_062371591.1">
    <property type="nucleotide sequence ID" value="NZ_CP007140.1"/>
</dbReference>
<organism evidence="5 6">
    <name type="scientific">Thermococcus guaymasensis DSM 11113</name>
    <dbReference type="NCBI Taxonomy" id="1432656"/>
    <lineage>
        <taxon>Archaea</taxon>
        <taxon>Methanobacteriati</taxon>
        <taxon>Methanobacteriota</taxon>
        <taxon>Thermococci</taxon>
        <taxon>Thermococcales</taxon>
        <taxon>Thermococcaceae</taxon>
        <taxon>Thermococcus</taxon>
    </lineage>
</organism>
<evidence type="ECO:0000313" key="5">
    <source>
        <dbReference type="EMBL" id="AJC71660.1"/>
    </source>
</evidence>
<dbReference type="GO" id="GO:0005524">
    <property type="term" value="F:ATP binding"/>
    <property type="evidence" value="ECO:0007669"/>
    <property type="project" value="UniProtKB-KW"/>
</dbReference>
<dbReference type="Proteomes" id="UP000062043">
    <property type="component" value="Chromosome"/>
</dbReference>
<dbReference type="EMBL" id="CP007140">
    <property type="protein sequence ID" value="AJC71660.1"/>
    <property type="molecule type" value="Genomic_DNA"/>
</dbReference>